<comment type="caution">
    <text evidence="4">The sequence shown here is derived from an EMBL/GenBank/DDBJ whole genome shotgun (WGS) entry which is preliminary data.</text>
</comment>
<dbReference type="PANTHER" id="PTHR42709">
    <property type="entry name" value="ALKALINE PHOSPHATASE LIKE PROTEIN"/>
    <property type="match status" value="1"/>
</dbReference>
<accession>A0ABT3X068</accession>
<keyword evidence="2" id="KW-0472">Membrane</keyword>
<feature type="transmembrane region" description="Helical" evidence="2">
    <location>
        <begin position="47"/>
        <end position="69"/>
    </location>
</feature>
<evidence type="ECO:0000313" key="4">
    <source>
        <dbReference type="EMBL" id="MCX7569861.1"/>
    </source>
</evidence>
<feature type="transmembrane region" description="Helical" evidence="2">
    <location>
        <begin position="9"/>
        <end position="27"/>
    </location>
</feature>
<dbReference type="InterPro" id="IPR032816">
    <property type="entry name" value="VTT_dom"/>
</dbReference>
<evidence type="ECO:0000256" key="1">
    <source>
        <dbReference type="ARBA" id="ARBA00010792"/>
    </source>
</evidence>
<dbReference type="Pfam" id="PF09335">
    <property type="entry name" value="VTT_dom"/>
    <property type="match status" value="1"/>
</dbReference>
<feature type="domain" description="VTT" evidence="3">
    <location>
        <begin position="27"/>
        <end position="153"/>
    </location>
</feature>
<evidence type="ECO:0000256" key="2">
    <source>
        <dbReference type="SAM" id="Phobius"/>
    </source>
</evidence>
<dbReference type="Proteomes" id="UP001208017">
    <property type="component" value="Unassembled WGS sequence"/>
</dbReference>
<name>A0ABT3X068_9BACL</name>
<evidence type="ECO:0000259" key="3">
    <source>
        <dbReference type="Pfam" id="PF09335"/>
    </source>
</evidence>
<feature type="transmembrane region" description="Helical" evidence="2">
    <location>
        <begin position="132"/>
        <end position="151"/>
    </location>
</feature>
<evidence type="ECO:0000313" key="5">
    <source>
        <dbReference type="Proteomes" id="UP001208017"/>
    </source>
</evidence>
<feature type="transmembrane region" description="Helical" evidence="2">
    <location>
        <begin position="171"/>
        <end position="190"/>
    </location>
</feature>
<reference evidence="4 5" key="1">
    <citation type="submission" date="2022-11" db="EMBL/GenBank/DDBJ databases">
        <title>Study of microbial diversity in lake waters.</title>
        <authorList>
            <person name="Zhang J."/>
        </authorList>
    </citation>
    <scope>NUCLEOTIDE SEQUENCE [LARGE SCALE GENOMIC DNA]</scope>
    <source>
        <strain evidence="4 5">DT12</strain>
    </source>
</reference>
<protein>
    <submittedName>
        <fullName evidence="4">DedA family protein</fullName>
    </submittedName>
</protein>
<keyword evidence="2" id="KW-1133">Transmembrane helix</keyword>
<proteinExistence type="inferred from homology"/>
<comment type="similarity">
    <text evidence="1">Belongs to the DedA family.</text>
</comment>
<keyword evidence="2" id="KW-0812">Transmembrane</keyword>
<gene>
    <name evidence="4" type="ORF">OS242_07780</name>
</gene>
<dbReference type="PANTHER" id="PTHR42709:SF9">
    <property type="entry name" value="ALKALINE PHOSPHATASE LIKE PROTEIN"/>
    <property type="match status" value="1"/>
</dbReference>
<sequence length="208" mass="23779">MLLHILEQYGYFGLFGLLFLGIVGLPLPDETLLTFVGVLIQKGHMAYVPAFLAAFLGSSVGITLSYLIGRLLGRSAVERLGRFLHLTEERLEKVERYMERYGRFALFFGYFVPGLRHVTALTAGFGQMNYRIFAPFAYGGALVWVLTFLLLGQAVGHQWRHIEEMLYPFRYWIGTLVVLSLGTPFLWRFFSHRRKAAQESGEDSQEQE</sequence>
<keyword evidence="5" id="KW-1185">Reference proteome</keyword>
<organism evidence="4 5">
    <name type="scientific">Tumebacillus lacus</name>
    <dbReference type="NCBI Taxonomy" id="2995335"/>
    <lineage>
        <taxon>Bacteria</taxon>
        <taxon>Bacillati</taxon>
        <taxon>Bacillota</taxon>
        <taxon>Bacilli</taxon>
        <taxon>Bacillales</taxon>
        <taxon>Alicyclobacillaceae</taxon>
        <taxon>Tumebacillus</taxon>
    </lineage>
</organism>
<dbReference type="EMBL" id="JAPMLT010000003">
    <property type="protein sequence ID" value="MCX7569861.1"/>
    <property type="molecule type" value="Genomic_DNA"/>
</dbReference>
<dbReference type="RefSeq" id="WP_267151111.1">
    <property type="nucleotide sequence ID" value="NZ_JAPMLT010000003.1"/>
</dbReference>
<dbReference type="InterPro" id="IPR051311">
    <property type="entry name" value="DedA_domain"/>
</dbReference>